<evidence type="ECO:0000259" key="2">
    <source>
        <dbReference type="Pfam" id="PF24173"/>
    </source>
</evidence>
<gene>
    <name evidence="4" type="ORF">PV07_05438</name>
</gene>
<protein>
    <submittedName>
        <fullName evidence="4">Uncharacterized protein</fullName>
    </submittedName>
</protein>
<dbReference type="EMBL" id="KN847042">
    <property type="protein sequence ID" value="KIW29635.1"/>
    <property type="molecule type" value="Genomic_DNA"/>
</dbReference>
<dbReference type="InterPro" id="IPR057567">
    <property type="entry name" value="TPR_TTI1_C"/>
</dbReference>
<sequence>MPESAGSGNTTDWWHFPFDPTVRMPRHLVDDDSPPSALITVLSTIDHRANQSSSGNTSWFQAPLSKEDHNSLMAGRFGDDLFKNPLEHNFNPQFHSFALRTGRPLVHDSLLRELMNLLMSRLRRLCLENPAAESFVDCIQTRGPVTLTMVANGCKHDTDAQLKHKAARYPGMVFEVAFSQNSEDLEKIANTYIMGSGGNTRRVMMLNVNHPGSKKATLKIWKPKIATSPDNSLPTLSAEVEVADLEFRTAEGGLSPAWALALPVRYFAPRTLVPESLLDKSANSYSQHVFWDSFSRLTMESSRQQAFQRLRPPCVELSSVALKLKANQTSAKVVLLSLEQVHRVLCSLGEEDLLDEKLAEYAFFPLTHIFNQSFRISSRGLELAVRCVQILVSKGWRDKLLPEMAKQLLILMGLLVSRGPNQQNQPPTDELKVASFECMAVIIRQSASVAPTVLEGVGSKNIVDQLVYQLLEAVTEASSEDVQISATHALLELQRAIKSRALLASLLPRTVSTLVKVLRSSTQARRTRKVLVAYLELMTEALRNVLADRIASDNIKARPLTKPSIAHGADDEVILDKSWIDATASQIDLALIQVVKLRTHSSPDVVEALLNLCLTVIDDCPQTLAQSVPLMVETLAVLCRSSDGSKANSALKYLMTSRPEIAEILEAKFYEWSQALPRVMQGNDDRPKQQLLKQVTTSFIALSDSSNATDEEMSRFASILIDTVAAAVDSGPKKSKLVSERPQISPSELVQQSRRSEHGFLPVILSHQSQQSSTEELQVLIATLKTHSFSQNITRSLVDHLHDSDISKKLSAAWLALQFLRSDSNKSFDVMELVDDNISSPDFSLSRPFLISDLYSNILPYLTEYPDLEDEGDTDWRLVALSLESLILQASQLSQSYRPELVETLFPLLTLLGSGNALLQQHAMTALNLLATACEYPSTSQMLIENVDYLINAVALRLNAFDVSPISLRVIGMMIHLCGGRLLPHLDDLIGSIFGALDTFHGYPNLVEQLFEVLKMVVTESSKKPAILSIQSGRALESHRNVAAHVSGLQDILGDMERRKHRRRRSDEEYEEISGAPHRPWTDAEDGGLSEEQSSLSGENEDGEDDQRLEQTADGQEAKISKSHQLLLNVAQSTVPHLTSPSSKVRSILLELLQEICPLLAGHENTFLPLVNSIWPAVVCRLLSGNDANTANAPYIVRAAALTIADICGAAGNFMSSRIDELFDELEILFEKTYSSVFRSTRRQKSTTTLNMKRSELVVYTGNSTRLTHEASSLPSQSSVAPYSVIVRSSSGQILEALVTLLISILQHVPISDDNVDKIFMLLAPLMHTERVRQALLRYNEDAVWLLENPPPGAEPAEHSRFQRD</sequence>
<accession>A0A0D2CHH8</accession>
<evidence type="ECO:0000313" key="4">
    <source>
        <dbReference type="EMBL" id="KIW29635.1"/>
    </source>
</evidence>
<dbReference type="InterPro" id="IPR049362">
    <property type="entry name" value="TTI1_rpt"/>
</dbReference>
<dbReference type="Pfam" id="PF21547">
    <property type="entry name" value="TTI1"/>
    <property type="match status" value="1"/>
</dbReference>
<feature type="domain" description="TTI1 C-terminal TPR" evidence="3">
    <location>
        <begin position="1074"/>
        <end position="1237"/>
    </location>
</feature>
<reference evidence="4 5" key="1">
    <citation type="submission" date="2015-01" db="EMBL/GenBank/DDBJ databases">
        <title>The Genome Sequence of Cladophialophora immunda CBS83496.</title>
        <authorList>
            <consortium name="The Broad Institute Genomics Platform"/>
            <person name="Cuomo C."/>
            <person name="de Hoog S."/>
            <person name="Gorbushina A."/>
            <person name="Stielow B."/>
            <person name="Teixiera M."/>
            <person name="Abouelleil A."/>
            <person name="Chapman S.B."/>
            <person name="Priest M."/>
            <person name="Young S.K."/>
            <person name="Wortman J."/>
            <person name="Nusbaum C."/>
            <person name="Birren B."/>
        </authorList>
    </citation>
    <scope>NUCLEOTIDE SEQUENCE [LARGE SCALE GENOMIC DNA]</scope>
    <source>
        <strain evidence="4 5">CBS 83496</strain>
    </source>
</reference>
<dbReference type="RefSeq" id="XP_016249851.1">
    <property type="nucleotide sequence ID" value="XM_016392332.1"/>
</dbReference>
<dbReference type="InterPro" id="IPR052587">
    <property type="entry name" value="TELO2-interacting_protein_1"/>
</dbReference>
<feature type="region of interest" description="Disordered" evidence="1">
    <location>
        <begin position="1058"/>
        <end position="1116"/>
    </location>
</feature>
<evidence type="ECO:0000313" key="5">
    <source>
        <dbReference type="Proteomes" id="UP000054466"/>
    </source>
</evidence>
<dbReference type="HOGENOM" id="CLU_005544_0_0_1"/>
<dbReference type="InterPro" id="IPR011989">
    <property type="entry name" value="ARM-like"/>
</dbReference>
<dbReference type="VEuPathDB" id="FungiDB:PV07_05438"/>
<dbReference type="SUPFAM" id="SSF48371">
    <property type="entry name" value="ARM repeat"/>
    <property type="match status" value="1"/>
</dbReference>
<keyword evidence="5" id="KW-1185">Reference proteome</keyword>
<evidence type="ECO:0000259" key="3">
    <source>
        <dbReference type="Pfam" id="PF24181"/>
    </source>
</evidence>
<feature type="compositionally biased region" description="Basic and acidic residues" evidence="1">
    <location>
        <begin position="1106"/>
        <end position="1116"/>
    </location>
</feature>
<dbReference type="Pfam" id="PF24181">
    <property type="entry name" value="TPR_TTI1_C"/>
    <property type="match status" value="1"/>
</dbReference>
<dbReference type="GO" id="GO:0005737">
    <property type="term" value="C:cytoplasm"/>
    <property type="evidence" value="ECO:0007669"/>
    <property type="project" value="TreeGrafter"/>
</dbReference>
<dbReference type="STRING" id="569365.A0A0D2CHH8"/>
<dbReference type="PANTHER" id="PTHR18460:SF3">
    <property type="entry name" value="TELO2-INTERACTING PROTEIN 1 HOMOLOG"/>
    <property type="match status" value="1"/>
</dbReference>
<proteinExistence type="predicted"/>
<dbReference type="Gene3D" id="1.25.10.10">
    <property type="entry name" value="Leucine-rich Repeat Variant"/>
    <property type="match status" value="1"/>
</dbReference>
<evidence type="ECO:0000256" key="1">
    <source>
        <dbReference type="SAM" id="MobiDB-lite"/>
    </source>
</evidence>
<dbReference type="OrthoDB" id="6781668at2759"/>
<dbReference type="Pfam" id="PF24173">
    <property type="entry name" value="TPR_TTI1_N"/>
    <property type="match status" value="1"/>
</dbReference>
<organism evidence="4 5">
    <name type="scientific">Cladophialophora immunda</name>
    <dbReference type="NCBI Taxonomy" id="569365"/>
    <lineage>
        <taxon>Eukaryota</taxon>
        <taxon>Fungi</taxon>
        <taxon>Dikarya</taxon>
        <taxon>Ascomycota</taxon>
        <taxon>Pezizomycotina</taxon>
        <taxon>Eurotiomycetes</taxon>
        <taxon>Chaetothyriomycetidae</taxon>
        <taxon>Chaetothyriales</taxon>
        <taxon>Herpotrichiellaceae</taxon>
        <taxon>Cladophialophora</taxon>
    </lineage>
</organism>
<dbReference type="InterPro" id="IPR016024">
    <property type="entry name" value="ARM-type_fold"/>
</dbReference>
<dbReference type="PANTHER" id="PTHR18460">
    <property type="entry name" value="TEL2 INTERACTING PROTEIN 1 TTI1 FAMILY MEMBER"/>
    <property type="match status" value="1"/>
</dbReference>
<name>A0A0D2CHH8_9EURO</name>
<feature type="domain" description="TTI1 N-terminal TPR" evidence="2">
    <location>
        <begin position="307"/>
        <end position="640"/>
    </location>
</feature>
<dbReference type="Proteomes" id="UP000054466">
    <property type="component" value="Unassembled WGS sequence"/>
</dbReference>
<dbReference type="InterPro" id="IPR057566">
    <property type="entry name" value="TPR_TTI1_N"/>
</dbReference>
<dbReference type="GeneID" id="27344632"/>